<proteinExistence type="predicted"/>
<dbReference type="Proteomes" id="UP000025227">
    <property type="component" value="Unplaced"/>
</dbReference>
<evidence type="ECO:0000256" key="2">
    <source>
        <dbReference type="SAM" id="SignalP"/>
    </source>
</evidence>
<feature type="compositionally biased region" description="Basic and acidic residues" evidence="1">
    <location>
        <begin position="28"/>
        <end position="43"/>
    </location>
</feature>
<organism evidence="3 4">
    <name type="scientific">Haemonchus contortus</name>
    <name type="common">Barber pole worm</name>
    <dbReference type="NCBI Taxonomy" id="6289"/>
    <lineage>
        <taxon>Eukaryota</taxon>
        <taxon>Metazoa</taxon>
        <taxon>Ecdysozoa</taxon>
        <taxon>Nematoda</taxon>
        <taxon>Chromadorea</taxon>
        <taxon>Rhabditida</taxon>
        <taxon>Rhabditina</taxon>
        <taxon>Rhabditomorpha</taxon>
        <taxon>Strongyloidea</taxon>
        <taxon>Trichostrongylidae</taxon>
        <taxon>Haemonchus</taxon>
    </lineage>
</organism>
<feature type="chain" id="PRO_5029483209" evidence="2">
    <location>
        <begin position="23"/>
        <end position="107"/>
    </location>
</feature>
<name>A0A7I4YGK6_HAECO</name>
<accession>A0A7I4YGK6</accession>
<evidence type="ECO:0000313" key="4">
    <source>
        <dbReference type="WBParaSite" id="HCON_00097940-00001"/>
    </source>
</evidence>
<feature type="signal peptide" evidence="2">
    <location>
        <begin position="1"/>
        <end position="22"/>
    </location>
</feature>
<evidence type="ECO:0000256" key="1">
    <source>
        <dbReference type="SAM" id="MobiDB-lite"/>
    </source>
</evidence>
<dbReference type="AlphaFoldDB" id="A0A7I4YGK6"/>
<dbReference type="OrthoDB" id="5882935at2759"/>
<dbReference type="WBParaSite" id="HCON_00097940-00001">
    <property type="protein sequence ID" value="HCON_00097940-00001"/>
    <property type="gene ID" value="HCON_00097940"/>
</dbReference>
<reference evidence="4" key="1">
    <citation type="submission" date="2020-12" db="UniProtKB">
        <authorList>
            <consortium name="WormBaseParasite"/>
        </authorList>
    </citation>
    <scope>IDENTIFICATION</scope>
    <source>
        <strain evidence="4">MHco3</strain>
    </source>
</reference>
<keyword evidence="2" id="KW-0732">Signal</keyword>
<sequence length="107" mass="12347">MNTTVAVLFAVCFIMCITQGYGSHSQSHSHEHHGERPPKPEFLDKLNNTLREEFWNIVKDRSIPPNEKREKVLAWGEKYGLEKETQEHEDRIAAWWAARRGTTAASV</sequence>
<evidence type="ECO:0000313" key="3">
    <source>
        <dbReference type="Proteomes" id="UP000025227"/>
    </source>
</evidence>
<keyword evidence="3" id="KW-1185">Reference proteome</keyword>
<feature type="region of interest" description="Disordered" evidence="1">
    <location>
        <begin position="22"/>
        <end position="43"/>
    </location>
</feature>
<protein>
    <submittedName>
        <fullName evidence="4">DUF148 domain-containing protein</fullName>
    </submittedName>
</protein>